<comment type="caution">
    <text evidence="8">The sequence shown here is derived from an EMBL/GenBank/DDBJ whole genome shotgun (WGS) entry which is preliminary data.</text>
</comment>
<evidence type="ECO:0000256" key="5">
    <source>
        <dbReference type="ARBA" id="ARBA00023235"/>
    </source>
</evidence>
<dbReference type="GO" id="GO:0005524">
    <property type="term" value="F:ATP binding"/>
    <property type="evidence" value="ECO:0007669"/>
    <property type="project" value="InterPro"/>
</dbReference>
<organism evidence="8 9">
    <name type="scientific">Flavonifractor plautii</name>
    <name type="common">Fusobacterium plautii</name>
    <dbReference type="NCBI Taxonomy" id="292800"/>
    <lineage>
        <taxon>Bacteria</taxon>
        <taxon>Bacillati</taxon>
        <taxon>Bacillota</taxon>
        <taxon>Clostridia</taxon>
        <taxon>Eubacteriales</taxon>
        <taxon>Oscillospiraceae</taxon>
        <taxon>Flavonifractor</taxon>
    </lineage>
</organism>
<dbReference type="Gene3D" id="3.30.1360.40">
    <property type="match status" value="1"/>
</dbReference>
<dbReference type="Gene3D" id="3.90.199.10">
    <property type="entry name" value="Topoisomerase II, domain 5"/>
    <property type="match status" value="1"/>
</dbReference>
<evidence type="ECO:0000313" key="8">
    <source>
        <dbReference type="EMBL" id="MSB21970.1"/>
    </source>
</evidence>
<dbReference type="InterPro" id="IPR050220">
    <property type="entry name" value="Type_II_DNA_Topoisomerases"/>
</dbReference>
<dbReference type="Proteomes" id="UP000434475">
    <property type="component" value="Unassembled WGS sequence"/>
</dbReference>
<accession>A0A6I2RA61</accession>
<dbReference type="RefSeq" id="WP_108981897.1">
    <property type="nucleotide sequence ID" value="NZ_JAQLWY010000025.1"/>
</dbReference>
<sequence length="746" mass="83655">MAPRKKKQAAEAARVSAADLHVKGLKSEVQEQPITDTLKYNYMPYAMSVIVSRAIPEIDGFKPSHRKLLYTMYQMHLLGGARTKSANIVGATMKLNPHGDAAIYDTMVRLSKGYGALLHPFVDSKGNFGKVYSRDMAWAASRYTEARLDGICVEMFRDIDQNTVDFVDNYDGKLKEPSLLPTTFPNILVSANKGIAVGMASDICGFNLGEVCDTTIALMENPNHDILSTLLAPDLPTGGELLYDEKILRSIYETGRGTFKVRAKWRYIPKQNVIEIYEIPYSTTTEAIVDKVVELVKLGKLKEISDIRDETDLSGLKLAIDLKRGNAPEKTMQKLFRLTPLLDSQSCNFNVLINGQPRVMGVRELLNEWVTWRMECVRRRLNWSIARKSEKLHLLQGLEKILLNINKAIKIIRETEKDADVVPNLMAGFKIDEVQAEFVANLRLRDINKEHILKRTKEIATLEKEIHSLETTVKSPKRIQNLIAKELREVKEKYGTPRRTEIVKDHQDEAVDDVDNGAPSYQVHLFLSQGGYLKKITPQSLRMASEQKYKDGDGPGQQWEADNQDELMVFTDKQQCYKTFLSEFDDSKASILGDYLPTKLGMDADEKVLWACLPGDYSGDLVFFFENGKAARVALSAYQTQTRRKKLIGAFSDKSPVVKVLWLKEDQDLAVGADSGKTVLFDSSLLAAKSTRAAQGVGVLTLKKGQKLAWAAMVGETHIKRIARYRVRNIPAAGVNLIGVDTATDQ</sequence>
<dbReference type="InterPro" id="IPR013758">
    <property type="entry name" value="Topo_IIA_A/C_ab"/>
</dbReference>
<dbReference type="SMART" id="SM00434">
    <property type="entry name" value="TOP4c"/>
    <property type="match status" value="1"/>
</dbReference>
<keyword evidence="3 6" id="KW-0799">Topoisomerase</keyword>
<evidence type="ECO:0000256" key="6">
    <source>
        <dbReference type="PROSITE-ProRule" id="PRU01384"/>
    </source>
</evidence>
<dbReference type="Pfam" id="PF00521">
    <property type="entry name" value="DNA_topoisoIV"/>
    <property type="match status" value="1"/>
</dbReference>
<reference evidence="8 9" key="1">
    <citation type="journal article" date="2019" name="Nat. Med.">
        <title>A library of human gut bacterial isolates paired with longitudinal multiomics data enables mechanistic microbiome research.</title>
        <authorList>
            <person name="Poyet M."/>
            <person name="Groussin M."/>
            <person name="Gibbons S.M."/>
            <person name="Avila-Pacheco J."/>
            <person name="Jiang X."/>
            <person name="Kearney S.M."/>
            <person name="Perrotta A.R."/>
            <person name="Berdy B."/>
            <person name="Zhao S."/>
            <person name="Lieberman T.D."/>
            <person name="Swanson P.K."/>
            <person name="Smith M."/>
            <person name="Roesemann S."/>
            <person name="Alexander J.E."/>
            <person name="Rich S.A."/>
            <person name="Livny J."/>
            <person name="Vlamakis H."/>
            <person name="Clish C."/>
            <person name="Bullock K."/>
            <person name="Deik A."/>
            <person name="Scott J."/>
            <person name="Pierce K.A."/>
            <person name="Xavier R.J."/>
            <person name="Alm E.J."/>
        </authorList>
    </citation>
    <scope>NUCLEOTIDE SEQUENCE [LARGE SCALE GENOMIC DNA]</scope>
    <source>
        <strain evidence="8 9">BIOML-A2</strain>
    </source>
</reference>
<dbReference type="PANTHER" id="PTHR43493">
    <property type="entry name" value="DNA GYRASE/TOPOISOMERASE SUBUNIT A"/>
    <property type="match status" value="1"/>
</dbReference>
<dbReference type="EMBL" id="WKPR01000030">
    <property type="protein sequence ID" value="MSB21970.1"/>
    <property type="molecule type" value="Genomic_DNA"/>
</dbReference>
<evidence type="ECO:0000256" key="1">
    <source>
        <dbReference type="ARBA" id="ARBA00000185"/>
    </source>
</evidence>
<keyword evidence="4 6" id="KW-0238">DNA-binding</keyword>
<dbReference type="AlphaFoldDB" id="A0A6I2RA61"/>
<feature type="domain" description="Topo IIA-type catalytic" evidence="7">
    <location>
        <begin position="54"/>
        <end position="514"/>
    </location>
</feature>
<dbReference type="GO" id="GO:0006265">
    <property type="term" value="P:DNA topological change"/>
    <property type="evidence" value="ECO:0007669"/>
    <property type="project" value="UniProtKB-UniRule"/>
</dbReference>
<dbReference type="GO" id="GO:0034335">
    <property type="term" value="F:DNA negative supercoiling activity"/>
    <property type="evidence" value="ECO:0007669"/>
    <property type="project" value="UniProtKB-ARBA"/>
</dbReference>
<comment type="catalytic activity">
    <reaction evidence="1 6">
        <text>ATP-dependent breakage, passage and rejoining of double-stranded DNA.</text>
        <dbReference type="EC" id="5.6.2.2"/>
    </reaction>
</comment>
<name>A0A6I2RA61_FLAPL</name>
<evidence type="ECO:0000256" key="2">
    <source>
        <dbReference type="ARBA" id="ARBA00008263"/>
    </source>
</evidence>
<dbReference type="Gene3D" id="2.120.10.90">
    <property type="entry name" value="DNA gyrase/topoisomerase IV, subunit A, C-terminal"/>
    <property type="match status" value="1"/>
</dbReference>
<gene>
    <name evidence="8" type="ORF">GKE97_21060</name>
</gene>
<dbReference type="PANTHER" id="PTHR43493:SF5">
    <property type="entry name" value="DNA GYRASE SUBUNIT A, CHLOROPLASTIC_MITOCHONDRIAL"/>
    <property type="match status" value="1"/>
</dbReference>
<dbReference type="Gene3D" id="1.10.268.10">
    <property type="entry name" value="Topoisomerase, domain 3"/>
    <property type="match status" value="1"/>
</dbReference>
<dbReference type="PROSITE" id="PS52040">
    <property type="entry name" value="TOPO_IIA"/>
    <property type="match status" value="1"/>
</dbReference>
<dbReference type="InterPro" id="IPR002205">
    <property type="entry name" value="Topo_IIA_dom_A"/>
</dbReference>
<dbReference type="GO" id="GO:0009330">
    <property type="term" value="C:DNA topoisomerase type II (double strand cut, ATP-hydrolyzing) complex"/>
    <property type="evidence" value="ECO:0007669"/>
    <property type="project" value="TreeGrafter"/>
</dbReference>
<dbReference type="SUPFAM" id="SSF101904">
    <property type="entry name" value="GyrA/ParC C-terminal domain-like"/>
    <property type="match status" value="1"/>
</dbReference>
<dbReference type="InterPro" id="IPR013760">
    <property type="entry name" value="Topo_IIA-like_dom_sf"/>
</dbReference>
<feature type="active site" description="O-(5'-phospho-DNA)-tyrosine intermediate" evidence="6">
    <location>
        <position position="143"/>
    </location>
</feature>
<protein>
    <submittedName>
        <fullName evidence="8">Topoisomerase IV</fullName>
    </submittedName>
</protein>
<evidence type="ECO:0000256" key="3">
    <source>
        <dbReference type="ARBA" id="ARBA00023029"/>
    </source>
</evidence>
<keyword evidence="5 6" id="KW-0413">Isomerase</keyword>
<dbReference type="CDD" id="cd00187">
    <property type="entry name" value="TOP4c"/>
    <property type="match status" value="1"/>
</dbReference>
<dbReference type="InterPro" id="IPR035516">
    <property type="entry name" value="Gyrase/topoIV_suA_C"/>
</dbReference>
<dbReference type="SUPFAM" id="SSF56719">
    <property type="entry name" value="Type II DNA topoisomerase"/>
    <property type="match status" value="1"/>
</dbReference>
<evidence type="ECO:0000313" key="9">
    <source>
        <dbReference type="Proteomes" id="UP000434475"/>
    </source>
</evidence>
<comment type="similarity">
    <text evidence="2">Belongs to the type II topoisomerase GyrA/ParC subunit family.</text>
</comment>
<evidence type="ECO:0000259" key="7">
    <source>
        <dbReference type="PROSITE" id="PS52040"/>
    </source>
</evidence>
<proteinExistence type="inferred from homology"/>
<dbReference type="InterPro" id="IPR013757">
    <property type="entry name" value="Topo_IIA_A_a_sf"/>
</dbReference>
<dbReference type="GO" id="GO:0003677">
    <property type="term" value="F:DNA binding"/>
    <property type="evidence" value="ECO:0007669"/>
    <property type="project" value="UniProtKB-UniRule"/>
</dbReference>
<evidence type="ECO:0000256" key="4">
    <source>
        <dbReference type="ARBA" id="ARBA00023125"/>
    </source>
</evidence>